<dbReference type="RefSeq" id="WP_118221769.1">
    <property type="nucleotide sequence ID" value="NZ_JADNIJ010000006.1"/>
</dbReference>
<reference evidence="8 9" key="1">
    <citation type="submission" date="2018-08" db="EMBL/GenBank/DDBJ databases">
        <title>A genome reference for cultivated species of the human gut microbiota.</title>
        <authorList>
            <person name="Zou Y."/>
            <person name="Xue W."/>
            <person name="Luo G."/>
        </authorList>
    </citation>
    <scope>NUCLEOTIDE SEQUENCE [LARGE SCALE GENOMIC DNA]</scope>
    <source>
        <strain evidence="8 9">AM27-17</strain>
    </source>
</reference>
<organism evidence="8 9">
    <name type="scientific">Bacteroides intestinalis</name>
    <dbReference type="NCBI Taxonomy" id="329854"/>
    <lineage>
        <taxon>Bacteria</taxon>
        <taxon>Pseudomonadati</taxon>
        <taxon>Bacteroidota</taxon>
        <taxon>Bacteroidia</taxon>
        <taxon>Bacteroidales</taxon>
        <taxon>Bacteroidaceae</taxon>
        <taxon>Bacteroides</taxon>
    </lineage>
</organism>
<dbReference type="Pfam" id="PF14322">
    <property type="entry name" value="SusD-like_3"/>
    <property type="match status" value="1"/>
</dbReference>
<dbReference type="EMBL" id="QSKV01000005">
    <property type="protein sequence ID" value="RHE92416.1"/>
    <property type="molecule type" value="Genomic_DNA"/>
</dbReference>
<evidence type="ECO:0000259" key="6">
    <source>
        <dbReference type="Pfam" id="PF07980"/>
    </source>
</evidence>
<dbReference type="GO" id="GO:0009279">
    <property type="term" value="C:cell outer membrane"/>
    <property type="evidence" value="ECO:0007669"/>
    <property type="project" value="UniProtKB-SubCell"/>
</dbReference>
<evidence type="ECO:0000256" key="1">
    <source>
        <dbReference type="ARBA" id="ARBA00004442"/>
    </source>
</evidence>
<feature type="domain" description="SusD-like N-terminal" evidence="7">
    <location>
        <begin position="25"/>
        <end position="218"/>
    </location>
</feature>
<dbReference type="AlphaFoldDB" id="A0A414LCC7"/>
<comment type="similarity">
    <text evidence="2">Belongs to the SusD family.</text>
</comment>
<keyword evidence="5" id="KW-0998">Cell outer membrane</keyword>
<evidence type="ECO:0000256" key="3">
    <source>
        <dbReference type="ARBA" id="ARBA00022729"/>
    </source>
</evidence>
<dbReference type="InterPro" id="IPR011990">
    <property type="entry name" value="TPR-like_helical_dom_sf"/>
</dbReference>
<protein>
    <submittedName>
        <fullName evidence="8">RagB/SusD family nutrient uptake outer membrane protein</fullName>
    </submittedName>
</protein>
<evidence type="ECO:0000256" key="4">
    <source>
        <dbReference type="ARBA" id="ARBA00023136"/>
    </source>
</evidence>
<dbReference type="Proteomes" id="UP000285650">
    <property type="component" value="Unassembled WGS sequence"/>
</dbReference>
<comment type="subcellular location">
    <subcellularLocation>
        <location evidence="1">Cell outer membrane</location>
    </subcellularLocation>
</comment>
<sequence length="532" mass="59910">MKKRHIIGSFLLGLLLTVNTGCEDFLDQKDTSGINENSLFLKPEDGYSLVTGVYSTFHFSVDYMLKGIWFTANFPTQDFHNDGSDTFWNTYEVPTDFDALNTFWVGNYIGISRANAAIPILQRMKDNGVLSEKEANTLIGECYFLRGVFYYYLAVDFGGVPLELETVKDEGLHPRNSQDEVFASVVSDMNIAAGLLPWKAEQGSADRGRATREAALAYQGDALMWLKQYKEAVEVFNQLDSKCQLEENFLNIHEIANRNGKESIFEVQFTEYGSMNWGAFGVNNHWISSFGMPVAISGFAYAYADKKMYDSFENGDLRRHATVIGPGDEHPSPLIDLQDYPKLKDFATKGNGNIPASFYQDEEGNVLNTCGTVENPWLDGTRSGYYGVKYWRNPEVCGTRGAGWFMSPDNIMMMRYAQVLLSKAECLYRLNDSNGAMAIVQKVRDRAFGKLQNSAVEVPAPANTDVLKVIMDEYRHELTGETSLWFLLRRTGEHANYIKEKYGITIPTGKDLMPIPQTQIGLNQNLKQNPGY</sequence>
<gene>
    <name evidence="8" type="ORF">DW712_09015</name>
</gene>
<dbReference type="SUPFAM" id="SSF48452">
    <property type="entry name" value="TPR-like"/>
    <property type="match status" value="1"/>
</dbReference>
<evidence type="ECO:0000313" key="8">
    <source>
        <dbReference type="EMBL" id="RHE92416.1"/>
    </source>
</evidence>
<evidence type="ECO:0000256" key="5">
    <source>
        <dbReference type="ARBA" id="ARBA00023237"/>
    </source>
</evidence>
<evidence type="ECO:0000259" key="7">
    <source>
        <dbReference type="Pfam" id="PF14322"/>
    </source>
</evidence>
<name>A0A414LCC7_9BACE</name>
<comment type="caution">
    <text evidence="8">The sequence shown here is derived from an EMBL/GenBank/DDBJ whole genome shotgun (WGS) entry which is preliminary data.</text>
</comment>
<dbReference type="Pfam" id="PF07980">
    <property type="entry name" value="SusD_RagB"/>
    <property type="match status" value="1"/>
</dbReference>
<dbReference type="InterPro" id="IPR033985">
    <property type="entry name" value="SusD-like_N"/>
</dbReference>
<keyword evidence="4" id="KW-0472">Membrane</keyword>
<feature type="domain" description="RagB/SusD" evidence="6">
    <location>
        <begin position="270"/>
        <end position="532"/>
    </location>
</feature>
<evidence type="ECO:0000313" key="9">
    <source>
        <dbReference type="Proteomes" id="UP000285650"/>
    </source>
</evidence>
<keyword evidence="3" id="KW-0732">Signal</keyword>
<accession>A0A414LCC7</accession>
<proteinExistence type="inferred from homology"/>
<evidence type="ECO:0000256" key="2">
    <source>
        <dbReference type="ARBA" id="ARBA00006275"/>
    </source>
</evidence>
<dbReference type="InterPro" id="IPR012944">
    <property type="entry name" value="SusD_RagB_dom"/>
</dbReference>
<dbReference type="Gene3D" id="1.25.40.390">
    <property type="match status" value="1"/>
</dbReference>